<feature type="compositionally biased region" description="Basic and acidic residues" evidence="5">
    <location>
        <begin position="273"/>
        <end position="286"/>
    </location>
</feature>
<feature type="compositionally biased region" description="Pro residues" evidence="5">
    <location>
        <begin position="414"/>
        <end position="423"/>
    </location>
</feature>
<evidence type="ECO:0000259" key="6">
    <source>
        <dbReference type="PROSITE" id="PS51526"/>
    </source>
</evidence>
<evidence type="ECO:0000313" key="7">
    <source>
        <dbReference type="Proteomes" id="UP000515152"/>
    </source>
</evidence>
<feature type="domain" description="RFX-type winged-helix" evidence="6">
    <location>
        <begin position="90"/>
        <end position="165"/>
    </location>
</feature>
<feature type="compositionally biased region" description="Pro residues" evidence="5">
    <location>
        <begin position="447"/>
        <end position="460"/>
    </location>
</feature>
<dbReference type="InterPro" id="IPR003150">
    <property type="entry name" value="DNA-bd_RFX"/>
</dbReference>
<comment type="subcellular location">
    <subcellularLocation>
        <location evidence="1">Nucleus</location>
    </subcellularLocation>
</comment>
<accession>A0A6P3W3R6</accession>
<dbReference type="GO" id="GO:0000981">
    <property type="term" value="F:DNA-binding transcription factor activity, RNA polymerase II-specific"/>
    <property type="evidence" value="ECO:0007669"/>
    <property type="project" value="TreeGrafter"/>
</dbReference>
<feature type="compositionally biased region" description="Basic and acidic residues" evidence="5">
    <location>
        <begin position="1"/>
        <end position="19"/>
    </location>
</feature>
<dbReference type="CTD" id="5993"/>
<name>A0A6P3W3R6_CLUHA</name>
<keyword evidence="3" id="KW-0539">Nucleus</keyword>
<sequence>MADERVRGGEAPKPGRLDTGEGDTEPSMLLQKLKSNISKNVQGKVESILQEVGRFSDNDKLYLYLQLPSGPSAGEKSEASSLNMADQLLTCNWIRSHLEEHADTCLPKQDVYETYKRYCDNLQQRPLSAANFGKIIRDIFPNIKARRLGGRGQSKYCYSGIRRKTVLNMPLLPNLDLKNDPSELTELVQTYKQEVTEAACQLICDWAQKILKRSFDTVVEIAKFLVQEHIVNPRCSQAELVTSADLAGGPAKPHKVIKKNPALPKAGTAEGEASGRDAKQKDKTDGEQATQGKPPPSSEKPPKAELEGRNQQVQNLIKHLPKLLPRGSVPDNKPSLSVHSSLLAPKDTSASPHLLPITVTALPQQKLPVMILPSMSLSYGGDRDKATAVTVATSATPTAVVQRPRGAAPKRPLSDPPGVPTDTPPKRKRGRPRKPRPEDAVAQQPQPVAPPPPPPAPPTLPLAQTTGGVIQKALASSSSFSTTPSSSSQLLEIVIQDQSNLVLSSIPSTLQDATAPAQDQRASVMMQCQSASTSVDPRPVLVLQRTTPSRSMVIQRVPGGQFPPPSENRLPPSNPPPTPVLPPPTLQEDGKEVEITLTPVDMSEQLAPSAPSSVPGLSDPSQGEGSQSDNP</sequence>
<feature type="region of interest" description="Disordered" evidence="5">
    <location>
        <begin position="1"/>
        <end position="25"/>
    </location>
</feature>
<dbReference type="SUPFAM" id="SSF46785">
    <property type="entry name" value="Winged helix' DNA-binding domain"/>
    <property type="match status" value="1"/>
</dbReference>
<organism evidence="7 8">
    <name type="scientific">Clupea harengus</name>
    <name type="common">Atlantic herring</name>
    <dbReference type="NCBI Taxonomy" id="7950"/>
    <lineage>
        <taxon>Eukaryota</taxon>
        <taxon>Metazoa</taxon>
        <taxon>Chordata</taxon>
        <taxon>Craniata</taxon>
        <taxon>Vertebrata</taxon>
        <taxon>Euteleostomi</taxon>
        <taxon>Actinopterygii</taxon>
        <taxon>Neopterygii</taxon>
        <taxon>Teleostei</taxon>
        <taxon>Clupei</taxon>
        <taxon>Clupeiformes</taxon>
        <taxon>Clupeoidei</taxon>
        <taxon>Clupeidae</taxon>
        <taxon>Clupea</taxon>
    </lineage>
</organism>
<dbReference type="Pfam" id="PF18326">
    <property type="entry name" value="RFX5_N"/>
    <property type="match status" value="1"/>
</dbReference>
<feature type="region of interest" description="Disordered" evidence="5">
    <location>
        <begin position="547"/>
        <end position="631"/>
    </location>
</feature>
<evidence type="ECO:0000256" key="1">
    <source>
        <dbReference type="ARBA" id="ARBA00004123"/>
    </source>
</evidence>
<dbReference type="PANTHER" id="PTHR12619:SF18">
    <property type="entry name" value="DNA-BINDING PROTEIN RFX5"/>
    <property type="match status" value="1"/>
</dbReference>
<dbReference type="InterPro" id="IPR036390">
    <property type="entry name" value="WH_DNA-bd_sf"/>
</dbReference>
<dbReference type="PANTHER" id="PTHR12619">
    <property type="entry name" value="RFX TRANSCRIPTION FACTOR FAMILY"/>
    <property type="match status" value="1"/>
</dbReference>
<dbReference type="Proteomes" id="UP000515152">
    <property type="component" value="Chromosome 19"/>
</dbReference>
<keyword evidence="7" id="KW-1185">Reference proteome</keyword>
<dbReference type="Gene3D" id="1.10.10.10">
    <property type="entry name" value="Winged helix-like DNA-binding domain superfamily/Winged helix DNA-binding domain"/>
    <property type="match status" value="1"/>
</dbReference>
<dbReference type="GeneID" id="105905324"/>
<dbReference type="Pfam" id="PF02257">
    <property type="entry name" value="RFX_DNA_binding"/>
    <property type="match status" value="1"/>
</dbReference>
<feature type="region of interest" description="Disordered" evidence="5">
    <location>
        <begin position="247"/>
        <end position="309"/>
    </location>
</feature>
<evidence type="ECO:0000256" key="4">
    <source>
        <dbReference type="ARBA" id="ARBA00061114"/>
    </source>
</evidence>
<evidence type="ECO:0000256" key="5">
    <source>
        <dbReference type="SAM" id="MobiDB-lite"/>
    </source>
</evidence>
<feature type="compositionally biased region" description="Low complexity" evidence="5">
    <location>
        <begin position="476"/>
        <end position="488"/>
    </location>
</feature>
<evidence type="ECO:0000256" key="2">
    <source>
        <dbReference type="ARBA" id="ARBA00023125"/>
    </source>
</evidence>
<dbReference type="InterPro" id="IPR036388">
    <property type="entry name" value="WH-like_DNA-bd_sf"/>
</dbReference>
<keyword evidence="2 8" id="KW-0238">DNA-binding</keyword>
<feature type="region of interest" description="Disordered" evidence="5">
    <location>
        <begin position="390"/>
        <end position="488"/>
    </location>
</feature>
<feature type="compositionally biased region" description="Pro residues" evidence="5">
    <location>
        <begin position="561"/>
        <end position="585"/>
    </location>
</feature>
<dbReference type="KEGG" id="char:105905324"/>
<dbReference type="RefSeq" id="XP_012688779.2">
    <property type="nucleotide sequence ID" value="XM_012833325.3"/>
</dbReference>
<feature type="compositionally biased region" description="Polar residues" evidence="5">
    <location>
        <begin position="619"/>
        <end position="631"/>
    </location>
</feature>
<gene>
    <name evidence="8" type="primary">rfx5</name>
</gene>
<evidence type="ECO:0000313" key="8">
    <source>
        <dbReference type="RefSeq" id="XP_012688779.2"/>
    </source>
</evidence>
<dbReference type="Gene3D" id="6.10.140.1290">
    <property type="match status" value="1"/>
</dbReference>
<dbReference type="InterPro" id="IPR039779">
    <property type="entry name" value="RFX-like"/>
</dbReference>
<proteinExistence type="inferred from homology"/>
<evidence type="ECO:0000256" key="3">
    <source>
        <dbReference type="ARBA" id="ARBA00023242"/>
    </source>
</evidence>
<dbReference type="PROSITE" id="PS51526">
    <property type="entry name" value="RFX_DBD"/>
    <property type="match status" value="1"/>
</dbReference>
<dbReference type="GO" id="GO:0000978">
    <property type="term" value="F:RNA polymerase II cis-regulatory region sequence-specific DNA binding"/>
    <property type="evidence" value="ECO:0007669"/>
    <property type="project" value="TreeGrafter"/>
</dbReference>
<dbReference type="GO" id="GO:0005634">
    <property type="term" value="C:nucleus"/>
    <property type="evidence" value="ECO:0007669"/>
    <property type="project" value="UniProtKB-SubCell"/>
</dbReference>
<comment type="similarity">
    <text evidence="4">Belongs to the RFX family.</text>
</comment>
<dbReference type="AlphaFoldDB" id="A0A6P3W3R6"/>
<reference evidence="8" key="1">
    <citation type="submission" date="2025-08" db="UniProtKB">
        <authorList>
            <consortium name="RefSeq"/>
        </authorList>
    </citation>
    <scope>IDENTIFICATION</scope>
</reference>
<dbReference type="OrthoDB" id="10069709at2759"/>
<protein>
    <submittedName>
        <fullName evidence="8">DNA-binding protein RFX5</fullName>
    </submittedName>
</protein>
<feature type="compositionally biased region" description="Low complexity" evidence="5">
    <location>
        <begin position="390"/>
        <end position="401"/>
    </location>
</feature>
<dbReference type="FunFam" id="1.10.10.10:FF:000128">
    <property type="entry name" value="DNA-binding protein RFX5 isoform X1"/>
    <property type="match status" value="1"/>
</dbReference>